<evidence type="ECO:0000259" key="2">
    <source>
        <dbReference type="Pfam" id="PF07157"/>
    </source>
</evidence>
<feature type="region of interest" description="Disordered" evidence="1">
    <location>
        <begin position="343"/>
        <end position="366"/>
    </location>
</feature>
<sequence>MSILSPAAQAVSGMRDATGLKKSGVAGQGTFRGVPFLVYREQRQRGGRRLVKREYPLRDTGSSDDLGRKLRERTFTAIVLGDDRDSQRDALIAALEAPGAGELNHPEFGVLQVRIDSYECRCTAEETRIAEFTISVIPADESSAPESEKDTAALLANQGDGTLSSLFASLKSGWQDVADVLRDAGTIMDSVSGMIDDAENAINDLGVIADITAFLSSVSAMRAEISGVISAPGRMAARFGSLFEGLRQMASMPVDVLLPGVKNTLGADAPGELLHQAKSLVSGRVYRATNRMQTLLNRRVADINTDGLTAAGKHNMALLTQAVTQAALIVQAEMSSTQLTCAIEQNRRDKNRHRQPDRSEDVRQTHNTVSNLLCSRQDVVQMTEDLGTQLDNAILAQSAAGRSAVALSLRNYRLMLVDDLMSRGVILADARQFTTRQTEPALVTLYRETGDCQEWQRFVRRNGICNPSFVPGGCVMEVLDGE</sequence>
<protein>
    <submittedName>
        <fullName evidence="3">Multidrug DMT transporter permease</fullName>
    </submittedName>
</protein>
<dbReference type="Pfam" id="PF07157">
    <property type="entry name" value="DNA_circ_N"/>
    <property type="match status" value="1"/>
</dbReference>
<gene>
    <name evidence="3" type="ORF">B6N72_07630</name>
</gene>
<proteinExistence type="predicted"/>
<evidence type="ECO:0000256" key="1">
    <source>
        <dbReference type="SAM" id="MobiDB-lite"/>
    </source>
</evidence>
<dbReference type="EMBL" id="AAGIGS010000003">
    <property type="protein sequence ID" value="EBO3621522.1"/>
    <property type="molecule type" value="Genomic_DNA"/>
</dbReference>
<feature type="compositionally biased region" description="Basic and acidic residues" evidence="1">
    <location>
        <begin position="354"/>
        <end position="364"/>
    </location>
</feature>
<accession>A0A5U0H5M3</accession>
<evidence type="ECO:0000313" key="3">
    <source>
        <dbReference type="EMBL" id="EBO3621522.1"/>
    </source>
</evidence>
<comment type="caution">
    <text evidence="3">The sequence shown here is derived from an EMBL/GenBank/DDBJ whole genome shotgun (WGS) entry which is preliminary data.</text>
</comment>
<name>A0A5U0H5M3_SALER</name>
<dbReference type="AlphaFoldDB" id="A0A5U0H5M3"/>
<organism evidence="3">
    <name type="scientific">Salmonella enterica</name>
    <name type="common">Salmonella choleraesuis</name>
    <dbReference type="NCBI Taxonomy" id="28901"/>
    <lineage>
        <taxon>Bacteria</taxon>
        <taxon>Pseudomonadati</taxon>
        <taxon>Pseudomonadota</taxon>
        <taxon>Gammaproteobacteria</taxon>
        <taxon>Enterobacterales</taxon>
        <taxon>Enterobacteriaceae</taxon>
        <taxon>Salmonella</taxon>
    </lineage>
</organism>
<dbReference type="InterPro" id="IPR009826">
    <property type="entry name" value="DNA_circ_N"/>
</dbReference>
<reference evidence="3" key="1">
    <citation type="submission" date="2018-07" db="EMBL/GenBank/DDBJ databases">
        <authorList>
            <consortium name="PulseNet: The National Subtyping Network for Foodborne Disease Surveillance"/>
            <person name="Tarr C.L."/>
            <person name="Trees E."/>
            <person name="Katz L.S."/>
            <person name="Carleton-Romer H.A."/>
            <person name="Stroika S."/>
            <person name="Kucerova Z."/>
            <person name="Roache K.F."/>
            <person name="Sabol A.L."/>
            <person name="Besser J."/>
            <person name="Gerner-Smidt P."/>
        </authorList>
    </citation>
    <scope>NUCLEOTIDE SEQUENCE</scope>
    <source>
        <strain evidence="3">PNUSAS009482</strain>
    </source>
</reference>
<feature type="domain" description="DNA circulation N-terminal" evidence="2">
    <location>
        <begin position="28"/>
        <end position="113"/>
    </location>
</feature>